<reference evidence="1 2" key="1">
    <citation type="submission" date="2017-11" db="EMBL/GenBank/DDBJ databases">
        <title>Isolation and Characterization of Methanogenic Archaea from Saline Meromictic Lake at Siberia.</title>
        <authorList>
            <person name="Shen Y."/>
            <person name="Huang H.-H."/>
            <person name="Lai M.-C."/>
            <person name="Chen S.-C."/>
        </authorList>
    </citation>
    <scope>NUCLEOTIDE SEQUENCE [LARGE SCALE GENOMIC DNA]</scope>
    <source>
        <strain evidence="1 2">SY-01</strain>
    </source>
</reference>
<comment type="caution">
    <text evidence="1">The sequence shown here is derived from an EMBL/GenBank/DDBJ whole genome shotgun (WGS) entry which is preliminary data.</text>
</comment>
<name>A0A4E0PUA9_9EURY</name>
<evidence type="ECO:0000313" key="1">
    <source>
        <dbReference type="EMBL" id="TGC06742.1"/>
    </source>
</evidence>
<proteinExistence type="predicted"/>
<keyword evidence="2" id="KW-1185">Reference proteome</keyword>
<dbReference type="RefSeq" id="WP_135390662.1">
    <property type="nucleotide sequence ID" value="NZ_PGGK01000024.1"/>
</dbReference>
<sequence>MSSLKKMMIGFALLLIIVAGMLAVWWDNKTDEMYQDSFQSSYNYEVSIRTNETLDNVTLYLPLPVLEGSSSIGEEMVTRDFYNKAPGWNFSIADTQYGPMLSIEAEKLIPKYRSPPVPLDDEDIEPAEAVVTESDRYSEETPILMPFDFSIIVMTNNTINTKEPVGNEPVLQPKINLTESDDEDRVQPPENINPQYYDYEGRIYAQYETLPDTNVEIHVSMYGTNEGWVLGWTSNDYRDSMGTTLTGSRDGWVPVTGYLVTGDGVYKD</sequence>
<dbReference type="Proteomes" id="UP000297295">
    <property type="component" value="Unassembled WGS sequence"/>
</dbReference>
<evidence type="ECO:0000313" key="2">
    <source>
        <dbReference type="Proteomes" id="UP000297295"/>
    </source>
</evidence>
<organism evidence="1 2">
    <name type="scientific">Methanolobus halotolerans</name>
    <dbReference type="NCBI Taxonomy" id="2052935"/>
    <lineage>
        <taxon>Archaea</taxon>
        <taxon>Methanobacteriati</taxon>
        <taxon>Methanobacteriota</taxon>
        <taxon>Stenosarchaea group</taxon>
        <taxon>Methanomicrobia</taxon>
        <taxon>Methanosarcinales</taxon>
        <taxon>Methanosarcinaceae</taxon>
        <taxon>Methanolobus</taxon>
    </lineage>
</organism>
<dbReference type="OrthoDB" id="162223at2157"/>
<accession>A0A4E0PUA9</accession>
<gene>
    <name evidence="1" type="ORF">CUN85_12700</name>
</gene>
<dbReference type="AlphaFoldDB" id="A0A4E0PUA9"/>
<dbReference type="EMBL" id="PGGK01000024">
    <property type="protein sequence ID" value="TGC06742.1"/>
    <property type="molecule type" value="Genomic_DNA"/>
</dbReference>
<protein>
    <submittedName>
        <fullName evidence="1">Uncharacterized protein</fullName>
    </submittedName>
</protein>